<keyword evidence="3 9" id="KW-0378">Hydrolase</keyword>
<dbReference type="AlphaFoldDB" id="A0A8H3VG36"/>
<evidence type="ECO:0000256" key="5">
    <source>
        <dbReference type="ARBA" id="ARBA00023180"/>
    </source>
</evidence>
<comment type="similarity">
    <text evidence="2 9">Belongs to the glycosyl hydrolase 7 (cellulase C) family.</text>
</comment>
<evidence type="ECO:0000256" key="6">
    <source>
        <dbReference type="ARBA" id="ARBA00023277"/>
    </source>
</evidence>
<evidence type="ECO:0000256" key="1">
    <source>
        <dbReference type="ARBA" id="ARBA00000966"/>
    </source>
</evidence>
<keyword evidence="4 9" id="KW-0136">Cellulose degradation</keyword>
<dbReference type="InterPro" id="IPR013320">
    <property type="entry name" value="ConA-like_dom_sf"/>
</dbReference>
<evidence type="ECO:0000256" key="3">
    <source>
        <dbReference type="ARBA" id="ARBA00022801"/>
    </source>
</evidence>
<keyword evidence="6" id="KW-0119">Carbohydrate metabolism</keyword>
<comment type="caution">
    <text evidence="11">The sequence shown here is derived from an EMBL/GenBank/DDBJ whole genome shotgun (WGS) entry which is preliminary data.</text>
</comment>
<gene>
    <name evidence="11" type="ORF">EG327_004371</name>
</gene>
<dbReference type="PANTHER" id="PTHR33753">
    <property type="entry name" value="1,4-BETA-D-GLUCAN CELLOBIOHYDROLASE B"/>
    <property type="match status" value="1"/>
</dbReference>
<dbReference type="Pfam" id="PF00840">
    <property type="entry name" value="Glyco_hydro_7"/>
    <property type="match status" value="1"/>
</dbReference>
<dbReference type="PANTHER" id="PTHR33753:SF1">
    <property type="entry name" value="ENDO-BETA-1,4-GLUCANASE CELB"/>
    <property type="match status" value="1"/>
</dbReference>
<dbReference type="EMBL" id="WNWR01000260">
    <property type="protein sequence ID" value="KAE9986403.1"/>
    <property type="molecule type" value="Genomic_DNA"/>
</dbReference>
<dbReference type="InterPro" id="IPR001722">
    <property type="entry name" value="Glyco_hydro_7"/>
</dbReference>
<dbReference type="EC" id="3.2.1.-" evidence="9"/>
<dbReference type="PRINTS" id="PR00734">
    <property type="entry name" value="GLHYDRLASE7"/>
</dbReference>
<evidence type="ECO:0000256" key="9">
    <source>
        <dbReference type="RuleBase" id="RU361164"/>
    </source>
</evidence>
<keyword evidence="8 9" id="KW-0624">Polysaccharide degradation</keyword>
<dbReference type="Proteomes" id="UP000490939">
    <property type="component" value="Unassembled WGS sequence"/>
</dbReference>
<evidence type="ECO:0000256" key="10">
    <source>
        <dbReference type="SAM" id="SignalP"/>
    </source>
</evidence>
<name>A0A8H3VG36_VENIN</name>
<feature type="chain" id="PRO_5034209287" description="Glucanase" evidence="10">
    <location>
        <begin position="20"/>
        <end position="453"/>
    </location>
</feature>
<evidence type="ECO:0000313" key="12">
    <source>
        <dbReference type="Proteomes" id="UP000490939"/>
    </source>
</evidence>
<dbReference type="GO" id="GO:0030245">
    <property type="term" value="P:cellulose catabolic process"/>
    <property type="evidence" value="ECO:0007669"/>
    <property type="project" value="UniProtKB-KW"/>
</dbReference>
<evidence type="ECO:0000256" key="4">
    <source>
        <dbReference type="ARBA" id="ARBA00023001"/>
    </source>
</evidence>
<evidence type="ECO:0000256" key="2">
    <source>
        <dbReference type="ARBA" id="ARBA00006044"/>
    </source>
</evidence>
<proteinExistence type="inferred from homology"/>
<keyword evidence="10" id="KW-0732">Signal</keyword>
<feature type="signal peptide" evidence="10">
    <location>
        <begin position="1"/>
        <end position="19"/>
    </location>
</feature>
<evidence type="ECO:0000256" key="8">
    <source>
        <dbReference type="ARBA" id="ARBA00023326"/>
    </source>
</evidence>
<keyword evidence="5" id="KW-0325">Glycoprotein</keyword>
<sequence length="453" mass="48897">MTFITTLLLLANLSIVTIAQQAGNQSAENAPKLSWQKCKRGGCKTIPGELTADENSRWLHNVGGSTECKGESGWNSTFCPDPFSCAKNCALEGIANYTANGVTTHGNALTMRLKNPNGYGPPRLYLKPTRKNKYEHFHLLNKEFTFDVDTSKLPCGPNGALYFAEMDEDGGMAKYPGNQAGAKYGTGYCDAQCPSHPPFIHGEATVPEGNATVTKYGACCNEMDIWEANKISTGYTPHPCNQPNNYRCESATECNAICDKGGCDNNPFRNGNPTFYGPGANHTIDTNKKLTVVTQFLTEKNKTSGALIEIRRLFVQNGKIIKHVSTNVANMTKYDSTTDKYCAAKNNAFSEGADQFARYGGLKTMGKSLARGVVLIFSLWVDSSETKMQWLDGARFPVNATLGSPGTSRGTCTGNSSSPAYIDANSPDAAIVFSNIKFGDIGSTFKLGTARLG</sequence>
<keyword evidence="7 9" id="KW-0326">Glycosidase</keyword>
<dbReference type="Gene3D" id="2.70.100.10">
    <property type="entry name" value="Glycoside hydrolase, family 7, domain"/>
    <property type="match status" value="1"/>
</dbReference>
<evidence type="ECO:0000313" key="11">
    <source>
        <dbReference type="EMBL" id="KAE9986403.1"/>
    </source>
</evidence>
<accession>A0A8H3VG36</accession>
<dbReference type="SUPFAM" id="SSF49899">
    <property type="entry name" value="Concanavalin A-like lectins/glucanases"/>
    <property type="match status" value="1"/>
</dbReference>
<evidence type="ECO:0000256" key="7">
    <source>
        <dbReference type="ARBA" id="ARBA00023295"/>
    </source>
</evidence>
<organism evidence="11 12">
    <name type="scientific">Venturia inaequalis</name>
    <name type="common">Apple scab fungus</name>
    <dbReference type="NCBI Taxonomy" id="5025"/>
    <lineage>
        <taxon>Eukaryota</taxon>
        <taxon>Fungi</taxon>
        <taxon>Dikarya</taxon>
        <taxon>Ascomycota</taxon>
        <taxon>Pezizomycotina</taxon>
        <taxon>Dothideomycetes</taxon>
        <taxon>Pleosporomycetidae</taxon>
        <taxon>Venturiales</taxon>
        <taxon>Venturiaceae</taxon>
        <taxon>Venturia</taxon>
    </lineage>
</organism>
<protein>
    <recommendedName>
        <fullName evidence="9">Glucanase</fullName>
        <ecNumber evidence="9">3.2.1.-</ecNumber>
    </recommendedName>
</protein>
<reference evidence="11 12" key="1">
    <citation type="submission" date="2019-07" db="EMBL/GenBank/DDBJ databases">
        <title>Venturia inaequalis Genome Resource.</title>
        <authorList>
            <person name="Lichtner F.J."/>
        </authorList>
    </citation>
    <scope>NUCLEOTIDE SEQUENCE [LARGE SCALE GENOMIC DNA]</scope>
    <source>
        <strain evidence="11 12">DMI_063113</strain>
    </source>
</reference>
<dbReference type="InterPro" id="IPR037019">
    <property type="entry name" value="Glyco_hydro_7_sf"/>
</dbReference>
<keyword evidence="12" id="KW-1185">Reference proteome</keyword>
<dbReference type="CDD" id="cd07999">
    <property type="entry name" value="GH7_CBH_EG"/>
    <property type="match status" value="1"/>
</dbReference>
<dbReference type="GO" id="GO:0008810">
    <property type="term" value="F:cellulase activity"/>
    <property type="evidence" value="ECO:0007669"/>
    <property type="project" value="UniProtKB-EC"/>
</dbReference>
<comment type="catalytic activity">
    <reaction evidence="1">
        <text>Endohydrolysis of (1-&gt;4)-beta-D-glucosidic linkages in cellulose, lichenin and cereal beta-D-glucans.</text>
        <dbReference type="EC" id="3.2.1.4"/>
    </reaction>
</comment>